<evidence type="ECO:0000256" key="2">
    <source>
        <dbReference type="SAM" id="MobiDB-lite"/>
    </source>
</evidence>
<feature type="compositionally biased region" description="Polar residues" evidence="2">
    <location>
        <begin position="520"/>
        <end position="548"/>
    </location>
</feature>
<protein>
    <recommendedName>
        <fullName evidence="5">Frequency clock protein</fullName>
    </recommendedName>
</protein>
<feature type="compositionally biased region" description="Polar residues" evidence="2">
    <location>
        <begin position="20"/>
        <end position="34"/>
    </location>
</feature>
<accession>A0ABR1RX32</accession>
<dbReference type="Proteomes" id="UP001444661">
    <property type="component" value="Unassembled WGS sequence"/>
</dbReference>
<feature type="compositionally biased region" description="Polar residues" evidence="2">
    <location>
        <begin position="557"/>
        <end position="579"/>
    </location>
</feature>
<keyword evidence="4" id="KW-1185">Reference proteome</keyword>
<gene>
    <name evidence="3" type="ORF">PG993_013234</name>
</gene>
<organism evidence="3 4">
    <name type="scientific">Apiospora rasikravindrae</name>
    <dbReference type="NCBI Taxonomy" id="990691"/>
    <lineage>
        <taxon>Eukaryota</taxon>
        <taxon>Fungi</taxon>
        <taxon>Dikarya</taxon>
        <taxon>Ascomycota</taxon>
        <taxon>Pezizomycotina</taxon>
        <taxon>Sordariomycetes</taxon>
        <taxon>Xylariomycetidae</taxon>
        <taxon>Amphisphaeriales</taxon>
        <taxon>Apiosporaceae</taxon>
        <taxon>Apiospora</taxon>
    </lineage>
</organism>
<evidence type="ECO:0000256" key="1">
    <source>
        <dbReference type="SAM" id="Coils"/>
    </source>
</evidence>
<feature type="region of interest" description="Disordered" evidence="2">
    <location>
        <begin position="849"/>
        <end position="960"/>
    </location>
</feature>
<proteinExistence type="predicted"/>
<feature type="compositionally biased region" description="Pro residues" evidence="2">
    <location>
        <begin position="332"/>
        <end position="341"/>
    </location>
</feature>
<feature type="compositionally biased region" description="Polar residues" evidence="2">
    <location>
        <begin position="935"/>
        <end position="944"/>
    </location>
</feature>
<feature type="region of interest" description="Disordered" evidence="2">
    <location>
        <begin position="1"/>
        <end position="126"/>
    </location>
</feature>
<evidence type="ECO:0000313" key="4">
    <source>
        <dbReference type="Proteomes" id="UP001444661"/>
    </source>
</evidence>
<name>A0ABR1RX32_9PEZI</name>
<feature type="compositionally biased region" description="Polar residues" evidence="2">
    <location>
        <begin position="621"/>
        <end position="636"/>
    </location>
</feature>
<sequence>MADPKNISAGSQPPPALKITYNNPRRTSPENSITLRHHRMAREASKRPSPPGDDAGAPPHKSPRRHSSHESQQTGTSDPKRWFDQSNTNPAAGFDSSMDIDPPFFQRESDESNEEGTKYPIPSQSPAYRFVQNRNLANSIRPGLTHQSSSADDYRSVIDDLTIENRRLRDELKRYKQMGPDSLRREKLFEVKVHGLPSRRKRELEAALRDFTTSLDGSSGGDSSRRKVQKAKGKGLNSSKHASSSSGSNSRPGVMQADSAYASMSAGQSSTGASLPGRLGRQSSNQTVEKYLQDVPEGLWPRSSIVTEKEKKKLVVRRLEQIFTGKGLGNPQQPPSVPTVPPAIAEGVEMPAAEDKPLAVPGASREAQILPRGGEKEGHPHSHGNRSASNSNEDQMDSRDTGSGGGGSHDVSPPGESTAEQRATILRDLDPDRPQNPSENMDYIRHLGLDAPQKKQYSAKDVAPDAEGWVYLNLLCNLAQLHIFNVTPDFIRSAVAERSEKFQLSPDGRKIRWRGGDSGTKFSSESSGEYSQRGNSSDDTDVDGSNGQDQRKKLKTRTTAGNDVITSEPSKFGPQLSNSSADSFHYKPLFVHQQSTSSDEQPSLVGDDSESSYDRPEQSHLGITSKWNQSGVSGLSQRKRRRDGAIIYYTGAPFCTDLSGDVGESSPDSTDSSLEVSTSPRVDITGPEFKRTPSGSSIPFKPLSSLVSHHAMMDLDFVPPGLSPDEEDEPEDIQAHFPWSDSAQVARLVNFEASGLGGITPDDHFVVVVETHRPKNSRNSCQKSDSSIETQDMADSVAARLASMSTRSPLLKPDPMKQRASKLGIKYVAGNMRRLPPVPLPPPTFFFGSSDSVSDSESGSGSELGDIAPSSCRPYARSRAPMSTINDGGAMASDDDDDESEQSDDEAGFGETGDSSPDLVDEPATLQRSRPSDASKITTGSSVATAGGAVSHGYSSADEA</sequence>
<comment type="caution">
    <text evidence="3">The sequence shown here is derived from an EMBL/GenBank/DDBJ whole genome shotgun (WGS) entry which is preliminary data.</text>
</comment>
<feature type="region of interest" description="Disordered" evidence="2">
    <location>
        <begin position="499"/>
        <end position="579"/>
    </location>
</feature>
<reference evidence="3 4" key="1">
    <citation type="submission" date="2023-01" db="EMBL/GenBank/DDBJ databases">
        <title>Analysis of 21 Apiospora genomes using comparative genomics revels a genus with tremendous synthesis potential of carbohydrate active enzymes and secondary metabolites.</title>
        <authorList>
            <person name="Sorensen T."/>
        </authorList>
    </citation>
    <scope>NUCLEOTIDE SEQUENCE [LARGE SCALE GENOMIC DNA]</scope>
    <source>
        <strain evidence="3 4">CBS 33761</strain>
    </source>
</reference>
<evidence type="ECO:0000313" key="3">
    <source>
        <dbReference type="EMBL" id="KAK8022467.1"/>
    </source>
</evidence>
<dbReference type="Pfam" id="PF09421">
    <property type="entry name" value="FRQ"/>
    <property type="match status" value="1"/>
</dbReference>
<keyword evidence="1" id="KW-0175">Coiled coil</keyword>
<feature type="region of interest" description="Disordered" evidence="2">
    <location>
        <begin position="593"/>
        <end position="639"/>
    </location>
</feature>
<feature type="compositionally biased region" description="Polar residues" evidence="2">
    <location>
        <begin position="666"/>
        <end position="680"/>
    </location>
</feature>
<feature type="compositionally biased region" description="Acidic residues" evidence="2">
    <location>
        <begin position="893"/>
        <end position="908"/>
    </location>
</feature>
<evidence type="ECO:0008006" key="5">
    <source>
        <dbReference type="Google" id="ProtNLM"/>
    </source>
</evidence>
<feature type="region of interest" description="Disordered" evidence="2">
    <location>
        <begin position="213"/>
        <end position="290"/>
    </location>
</feature>
<feature type="region of interest" description="Disordered" evidence="2">
    <location>
        <begin position="658"/>
        <end position="696"/>
    </location>
</feature>
<dbReference type="InterPro" id="IPR018554">
    <property type="entry name" value="FRQ"/>
</dbReference>
<feature type="compositionally biased region" description="Low complexity" evidence="2">
    <location>
        <begin position="238"/>
        <end position="250"/>
    </location>
</feature>
<feature type="compositionally biased region" description="Low complexity" evidence="2">
    <location>
        <begin position="849"/>
        <end position="866"/>
    </location>
</feature>
<feature type="coiled-coil region" evidence="1">
    <location>
        <begin position="151"/>
        <end position="178"/>
    </location>
</feature>
<dbReference type="EMBL" id="JAQQWK010000012">
    <property type="protein sequence ID" value="KAK8022467.1"/>
    <property type="molecule type" value="Genomic_DNA"/>
</dbReference>
<feature type="region of interest" description="Disordered" evidence="2">
    <location>
        <begin position="323"/>
        <end position="419"/>
    </location>
</feature>